<protein>
    <submittedName>
        <fullName evidence="1">Uncharacterized protein</fullName>
    </submittedName>
</protein>
<gene>
    <name evidence="1" type="ORF">GOBAR_AA26271</name>
</gene>
<name>A0A2P5WTK2_GOSBA</name>
<organism evidence="1 2">
    <name type="scientific">Gossypium barbadense</name>
    <name type="common">Sea Island cotton</name>
    <name type="synonym">Hibiscus barbadensis</name>
    <dbReference type="NCBI Taxonomy" id="3634"/>
    <lineage>
        <taxon>Eukaryota</taxon>
        <taxon>Viridiplantae</taxon>
        <taxon>Streptophyta</taxon>
        <taxon>Embryophyta</taxon>
        <taxon>Tracheophyta</taxon>
        <taxon>Spermatophyta</taxon>
        <taxon>Magnoliopsida</taxon>
        <taxon>eudicotyledons</taxon>
        <taxon>Gunneridae</taxon>
        <taxon>Pentapetalae</taxon>
        <taxon>rosids</taxon>
        <taxon>malvids</taxon>
        <taxon>Malvales</taxon>
        <taxon>Malvaceae</taxon>
        <taxon>Malvoideae</taxon>
        <taxon>Gossypium</taxon>
    </lineage>
</organism>
<accession>A0A2P5WTK2</accession>
<evidence type="ECO:0000313" key="2">
    <source>
        <dbReference type="Proteomes" id="UP000239757"/>
    </source>
</evidence>
<evidence type="ECO:0000313" key="1">
    <source>
        <dbReference type="EMBL" id="PPR94398.1"/>
    </source>
</evidence>
<sequence length="181" mass="20494">MQETVVSKGELTLRVGDKTITLHARNFGIASNIEGNGPHHSTKPNNMVQPTLQKMSLKEAHESFSSNIRGPIHEDRRLQIEELDEWLMHKPRTPDKLKLRQNEPDTSPNQLKVGDKVLLDAADPHIVTTTLKKGNPSYGTQYFSIWYGGMRSINSSNHYDHSLKRCFHRDTAKNTSVLKAV</sequence>
<dbReference type="EMBL" id="KZ666551">
    <property type="protein sequence ID" value="PPR94398.1"/>
    <property type="molecule type" value="Genomic_DNA"/>
</dbReference>
<dbReference type="Proteomes" id="UP000239757">
    <property type="component" value="Unassembled WGS sequence"/>
</dbReference>
<proteinExistence type="predicted"/>
<reference evidence="1 2" key="1">
    <citation type="submission" date="2015-01" db="EMBL/GenBank/DDBJ databases">
        <title>Genome of allotetraploid Gossypium barbadense reveals genomic plasticity and fiber elongation in cotton evolution.</title>
        <authorList>
            <person name="Chen X."/>
            <person name="Liu X."/>
            <person name="Zhao B."/>
            <person name="Zheng H."/>
            <person name="Hu Y."/>
            <person name="Lu G."/>
            <person name="Yang C."/>
            <person name="Chen J."/>
            <person name="Shan C."/>
            <person name="Zhang L."/>
            <person name="Zhou Y."/>
            <person name="Wang L."/>
            <person name="Guo W."/>
            <person name="Bai Y."/>
            <person name="Ruan J."/>
            <person name="Shangguan X."/>
            <person name="Mao Y."/>
            <person name="Jiang J."/>
            <person name="Zhu Y."/>
            <person name="Lei J."/>
            <person name="Kang H."/>
            <person name="Chen S."/>
            <person name="He X."/>
            <person name="Wang R."/>
            <person name="Wang Y."/>
            <person name="Chen J."/>
            <person name="Wang L."/>
            <person name="Yu S."/>
            <person name="Wang B."/>
            <person name="Wei J."/>
            <person name="Song S."/>
            <person name="Lu X."/>
            <person name="Gao Z."/>
            <person name="Gu W."/>
            <person name="Deng X."/>
            <person name="Ma D."/>
            <person name="Wang S."/>
            <person name="Liang W."/>
            <person name="Fang L."/>
            <person name="Cai C."/>
            <person name="Zhu X."/>
            <person name="Zhou B."/>
            <person name="Zhang Y."/>
            <person name="Chen Z."/>
            <person name="Xu S."/>
            <person name="Zhu R."/>
            <person name="Wang S."/>
            <person name="Zhang T."/>
            <person name="Zhao G."/>
        </authorList>
    </citation>
    <scope>NUCLEOTIDE SEQUENCE [LARGE SCALE GENOMIC DNA]</scope>
    <source>
        <strain evidence="2">cv. Xinhai21</strain>
        <tissue evidence="1">Leaf</tissue>
    </source>
</reference>
<dbReference type="AlphaFoldDB" id="A0A2P5WTK2"/>